<evidence type="ECO:0000313" key="2">
    <source>
        <dbReference type="Proteomes" id="UP000683000"/>
    </source>
</evidence>
<reference evidence="1" key="1">
    <citation type="submission" date="2021-03" db="EMBL/GenBank/DDBJ databases">
        <title>Evolutionary innovations through gain and loss of genes in the ectomycorrhizal Boletales.</title>
        <authorList>
            <person name="Wu G."/>
            <person name="Miyauchi S."/>
            <person name="Morin E."/>
            <person name="Yang Z.-L."/>
            <person name="Xu J."/>
            <person name="Martin F.M."/>
        </authorList>
    </citation>
    <scope>NUCLEOTIDE SEQUENCE</scope>
    <source>
        <strain evidence="1">BR01</strain>
    </source>
</reference>
<protein>
    <submittedName>
        <fullName evidence="1">Uncharacterized protein</fullName>
    </submittedName>
</protein>
<dbReference type="EMBL" id="JAGFBS010000017">
    <property type="protein sequence ID" value="KAG6374594.1"/>
    <property type="molecule type" value="Genomic_DNA"/>
</dbReference>
<accession>A0A8I2YMI1</accession>
<sequence length="127" mass="14462">MAKTQLEQDCHRFTLAKVLVNGATFSPQLSTYFRILPNENQTYGALFMQMTRAMIRKTKGHDLLFNFDSTNAQRSSLETLIDTLEASAKEKDMEITLLEAVAAYQAFSWSLVHIPEPRCQTNWSSPI</sequence>
<gene>
    <name evidence="1" type="ORF">JVT61DRAFT_3953</name>
</gene>
<evidence type="ECO:0000313" key="1">
    <source>
        <dbReference type="EMBL" id="KAG6374594.1"/>
    </source>
</evidence>
<proteinExistence type="predicted"/>
<organism evidence="1 2">
    <name type="scientific">Boletus reticuloceps</name>
    <dbReference type="NCBI Taxonomy" id="495285"/>
    <lineage>
        <taxon>Eukaryota</taxon>
        <taxon>Fungi</taxon>
        <taxon>Dikarya</taxon>
        <taxon>Basidiomycota</taxon>
        <taxon>Agaricomycotina</taxon>
        <taxon>Agaricomycetes</taxon>
        <taxon>Agaricomycetidae</taxon>
        <taxon>Boletales</taxon>
        <taxon>Boletineae</taxon>
        <taxon>Boletaceae</taxon>
        <taxon>Boletoideae</taxon>
        <taxon>Boletus</taxon>
    </lineage>
</organism>
<keyword evidence="2" id="KW-1185">Reference proteome</keyword>
<dbReference type="Proteomes" id="UP000683000">
    <property type="component" value="Unassembled WGS sequence"/>
</dbReference>
<comment type="caution">
    <text evidence="1">The sequence shown here is derived from an EMBL/GenBank/DDBJ whole genome shotgun (WGS) entry which is preliminary data.</text>
</comment>
<dbReference type="AlphaFoldDB" id="A0A8I2YMI1"/>
<dbReference type="OrthoDB" id="2674601at2759"/>
<name>A0A8I2YMI1_9AGAM</name>